<reference evidence="1" key="1">
    <citation type="submission" date="2022-10" db="EMBL/GenBank/DDBJ databases">
        <title>Tapping the CABI collections for fungal endophytes: first genome assemblies for Collariella, Neodidymelliopsis, Ascochyta clinopodiicola, Didymella pomorum, Didymosphaeria variabile, Neocosmospora piperis and Neocucurbitaria cava.</title>
        <authorList>
            <person name="Hill R."/>
        </authorList>
    </citation>
    <scope>NUCLEOTIDE SEQUENCE</scope>
    <source>
        <strain evidence="1">IMI 355091</strain>
    </source>
</reference>
<evidence type="ECO:0000313" key="2">
    <source>
        <dbReference type="Proteomes" id="UP001140510"/>
    </source>
</evidence>
<gene>
    <name evidence="1" type="ORF">N0V91_008719</name>
</gene>
<keyword evidence="2" id="KW-1185">Reference proteome</keyword>
<dbReference type="AlphaFoldDB" id="A0A9W8ZAT1"/>
<comment type="caution">
    <text evidence="1">The sequence shown here is derived from an EMBL/GenBank/DDBJ whole genome shotgun (WGS) entry which is preliminary data.</text>
</comment>
<evidence type="ECO:0000313" key="1">
    <source>
        <dbReference type="EMBL" id="KAJ4400363.1"/>
    </source>
</evidence>
<name>A0A9W8ZAT1_9PLEO</name>
<proteinExistence type="predicted"/>
<sequence length="314" mass="35134">MARIESMMEALLQERAMYTTSLADLRHEGNGSDIAMSMSLSASVNPALPFLGQLPQNAPPQNAIDPLLDADTATVRLGNRNLMFPDNAIYQGYITMFFDEFHAYYPCVDEQRFRSRSQRILAVPEAHPGDACFLALNYIIFALHAVSNNPAAPDRQSKPPGWHWLQHADDVIGKRQLMGYGDVSLAQFLLFKDIAPLITHAEPEATRELDEYLDFMVHWSQFAGSLWDNVLAAHVRANNLAKQALTFNAAVDDFILQTFIEVGERWAQVPDIRFPMIYNGIWATNGGYVETDRGFHSWDAGLESGGARSGVLWV</sequence>
<dbReference type="EMBL" id="JAPEVA010000090">
    <property type="protein sequence ID" value="KAJ4400363.1"/>
    <property type="molecule type" value="Genomic_DNA"/>
</dbReference>
<dbReference type="Proteomes" id="UP001140510">
    <property type="component" value="Unassembled WGS sequence"/>
</dbReference>
<accession>A0A9W8ZAT1</accession>
<protein>
    <submittedName>
        <fullName evidence="1">Uncharacterized protein</fullName>
    </submittedName>
</protein>
<organism evidence="1 2">
    <name type="scientific">Didymella pomorum</name>
    <dbReference type="NCBI Taxonomy" id="749634"/>
    <lineage>
        <taxon>Eukaryota</taxon>
        <taxon>Fungi</taxon>
        <taxon>Dikarya</taxon>
        <taxon>Ascomycota</taxon>
        <taxon>Pezizomycotina</taxon>
        <taxon>Dothideomycetes</taxon>
        <taxon>Pleosporomycetidae</taxon>
        <taxon>Pleosporales</taxon>
        <taxon>Pleosporineae</taxon>
        <taxon>Didymellaceae</taxon>
        <taxon>Didymella</taxon>
    </lineage>
</organism>
<dbReference type="CDD" id="cd12148">
    <property type="entry name" value="fungal_TF_MHR"/>
    <property type="match status" value="1"/>
</dbReference>
<dbReference type="OrthoDB" id="3788466at2759"/>